<evidence type="ECO:0000313" key="2">
    <source>
        <dbReference type="EMBL" id="CAA9337376.1"/>
    </source>
</evidence>
<gene>
    <name evidence="2" type="ORF">AVDCRST_MAG68-3428</name>
</gene>
<dbReference type="EMBL" id="CADCTW010000133">
    <property type="protein sequence ID" value="CAA9337376.1"/>
    <property type="molecule type" value="Genomic_DNA"/>
</dbReference>
<reference evidence="2" key="1">
    <citation type="submission" date="2020-02" db="EMBL/GenBank/DDBJ databases">
        <authorList>
            <person name="Meier V. D."/>
        </authorList>
    </citation>
    <scope>NUCLEOTIDE SEQUENCE</scope>
    <source>
        <strain evidence="2">AVDCRST_MAG68</strain>
    </source>
</reference>
<organism evidence="2">
    <name type="scientific">uncultured Gemmatimonadota bacterium</name>
    <dbReference type="NCBI Taxonomy" id="203437"/>
    <lineage>
        <taxon>Bacteria</taxon>
        <taxon>Pseudomonadati</taxon>
        <taxon>Gemmatimonadota</taxon>
        <taxon>environmental samples</taxon>
    </lineage>
</organism>
<proteinExistence type="predicted"/>
<name>A0A6J4LNA3_9BACT</name>
<evidence type="ECO:0000256" key="1">
    <source>
        <dbReference type="SAM" id="MobiDB-lite"/>
    </source>
</evidence>
<accession>A0A6J4LNA3</accession>
<dbReference type="AlphaFoldDB" id="A0A6J4LNA3"/>
<sequence length="61" mass="7031">MATRRGGRADDRLLHHYQIVKIRGNSYRMPHRAELRGQHRLLEGDSASASSPSRRAGKHRR</sequence>
<protein>
    <submittedName>
        <fullName evidence="2">Uncharacterized protein</fullName>
    </submittedName>
</protein>
<feature type="region of interest" description="Disordered" evidence="1">
    <location>
        <begin position="37"/>
        <end position="61"/>
    </location>
</feature>